<gene>
    <name evidence="9" type="primary">hmuU_2</name>
    <name evidence="9" type="ORF">PEV8663_02227</name>
</gene>
<dbReference type="Pfam" id="PF01032">
    <property type="entry name" value="FecCD"/>
    <property type="match status" value="1"/>
</dbReference>
<keyword evidence="3" id="KW-0813">Transport</keyword>
<evidence type="ECO:0000256" key="4">
    <source>
        <dbReference type="ARBA" id="ARBA00022475"/>
    </source>
</evidence>
<dbReference type="EMBL" id="FXYH01000007">
    <property type="protein sequence ID" value="SMX41279.1"/>
    <property type="molecule type" value="Genomic_DNA"/>
</dbReference>
<dbReference type="OrthoDB" id="9811975at2"/>
<dbReference type="GO" id="GO:0033214">
    <property type="term" value="P:siderophore-iron import into cell"/>
    <property type="evidence" value="ECO:0007669"/>
    <property type="project" value="TreeGrafter"/>
</dbReference>
<dbReference type="GO" id="GO:0005886">
    <property type="term" value="C:plasma membrane"/>
    <property type="evidence" value="ECO:0007669"/>
    <property type="project" value="UniProtKB-SubCell"/>
</dbReference>
<dbReference type="PANTHER" id="PTHR30472:SF27">
    <property type="entry name" value="PETROBACTIN IMPORT SYSTEM PERMEASE PROTEIN YCLN"/>
    <property type="match status" value="1"/>
</dbReference>
<comment type="subcellular location">
    <subcellularLocation>
        <location evidence="1">Cell membrane</location>
        <topology evidence="1">Multi-pass membrane protein</topology>
    </subcellularLocation>
</comment>
<dbReference type="Gene3D" id="1.10.3470.10">
    <property type="entry name" value="ABC transporter involved in vitamin B12 uptake, BtuC"/>
    <property type="match status" value="1"/>
</dbReference>
<dbReference type="CDD" id="cd06550">
    <property type="entry name" value="TM_ABC_iron-siderophores_like"/>
    <property type="match status" value="1"/>
</dbReference>
<evidence type="ECO:0000256" key="7">
    <source>
        <dbReference type="ARBA" id="ARBA00023136"/>
    </source>
</evidence>
<sequence length="320" mass="34347">MTRRMAGFLGILTLMALAVLSLFVGVIDMDPSDLFRDPEAIRLVITSRFPRTIAVIITGAVLAIAGTIMQQILRNRFVEPMTTGTGQGAALGILLATVMIPSAPLLVRMGFASGTALLASIGFLLIVRRLPPTQPLLVPLVGLVYGGLLGAAVTFVAYQYDLLQYIDVWMTGEFSGVLKGRYELLWIAALVGALTYLVADQFSIVGLGRTVSLNLGLNYTQVVLIGLVSISIVTALTVVTVGMIPFVGLVVPNIISRRFGDNLRQTLPMVAIMGAGLVLISDILGRVLRYPFEIPVGTVFGVIGAVVFLWLLYARPHHAR</sequence>
<organism evidence="9 10">
    <name type="scientific">Pelagimonas varians</name>
    <dbReference type="NCBI Taxonomy" id="696760"/>
    <lineage>
        <taxon>Bacteria</taxon>
        <taxon>Pseudomonadati</taxon>
        <taxon>Pseudomonadota</taxon>
        <taxon>Alphaproteobacteria</taxon>
        <taxon>Rhodobacterales</taxon>
        <taxon>Roseobacteraceae</taxon>
        <taxon>Pelagimonas</taxon>
    </lineage>
</organism>
<feature type="transmembrane region" description="Helical" evidence="8">
    <location>
        <begin position="136"/>
        <end position="160"/>
    </location>
</feature>
<dbReference type="InterPro" id="IPR000522">
    <property type="entry name" value="ABC_transptr_permease_BtuC"/>
</dbReference>
<dbReference type="SUPFAM" id="SSF81345">
    <property type="entry name" value="ABC transporter involved in vitamin B12 uptake, BtuC"/>
    <property type="match status" value="1"/>
</dbReference>
<feature type="transmembrane region" description="Helical" evidence="8">
    <location>
        <begin position="53"/>
        <end position="73"/>
    </location>
</feature>
<feature type="transmembrane region" description="Helical" evidence="8">
    <location>
        <begin position="294"/>
        <end position="314"/>
    </location>
</feature>
<evidence type="ECO:0000256" key="3">
    <source>
        <dbReference type="ARBA" id="ARBA00022448"/>
    </source>
</evidence>
<dbReference type="InterPro" id="IPR037294">
    <property type="entry name" value="ABC_BtuC-like"/>
</dbReference>
<feature type="transmembrane region" description="Helical" evidence="8">
    <location>
        <begin position="267"/>
        <end position="288"/>
    </location>
</feature>
<evidence type="ECO:0000256" key="5">
    <source>
        <dbReference type="ARBA" id="ARBA00022692"/>
    </source>
</evidence>
<dbReference type="GO" id="GO:0022857">
    <property type="term" value="F:transmembrane transporter activity"/>
    <property type="evidence" value="ECO:0007669"/>
    <property type="project" value="InterPro"/>
</dbReference>
<dbReference type="AlphaFoldDB" id="A0A238KEP6"/>
<evidence type="ECO:0000256" key="2">
    <source>
        <dbReference type="ARBA" id="ARBA00007935"/>
    </source>
</evidence>
<keyword evidence="5 8" id="KW-0812">Transmembrane</keyword>
<evidence type="ECO:0000256" key="8">
    <source>
        <dbReference type="SAM" id="Phobius"/>
    </source>
</evidence>
<reference evidence="9 10" key="1">
    <citation type="submission" date="2017-05" db="EMBL/GenBank/DDBJ databases">
        <authorList>
            <person name="Song R."/>
            <person name="Chenine A.L."/>
            <person name="Ruprecht R.M."/>
        </authorList>
    </citation>
    <scope>NUCLEOTIDE SEQUENCE [LARGE SCALE GENOMIC DNA]</scope>
    <source>
        <strain evidence="9 10">CECT 8663</strain>
    </source>
</reference>
<comment type="similarity">
    <text evidence="2">Belongs to the binding-protein-dependent transport system permease family. FecCD subfamily.</text>
</comment>
<dbReference type="PANTHER" id="PTHR30472">
    <property type="entry name" value="FERRIC ENTEROBACTIN TRANSPORT SYSTEM PERMEASE PROTEIN"/>
    <property type="match status" value="1"/>
</dbReference>
<keyword evidence="6 8" id="KW-1133">Transmembrane helix</keyword>
<keyword evidence="7 8" id="KW-0472">Membrane</keyword>
<feature type="transmembrane region" description="Helical" evidence="8">
    <location>
        <begin position="180"/>
        <end position="199"/>
    </location>
</feature>
<protein>
    <submittedName>
        <fullName evidence="9">Hemin transport system permease protein HmuU</fullName>
    </submittedName>
</protein>
<proteinExistence type="inferred from homology"/>
<evidence type="ECO:0000313" key="10">
    <source>
        <dbReference type="Proteomes" id="UP000220836"/>
    </source>
</evidence>
<evidence type="ECO:0000313" key="9">
    <source>
        <dbReference type="EMBL" id="SMX41279.1"/>
    </source>
</evidence>
<evidence type="ECO:0000256" key="1">
    <source>
        <dbReference type="ARBA" id="ARBA00004651"/>
    </source>
</evidence>
<feature type="transmembrane region" description="Helical" evidence="8">
    <location>
        <begin position="236"/>
        <end position="255"/>
    </location>
</feature>
<keyword evidence="4" id="KW-1003">Cell membrane</keyword>
<evidence type="ECO:0000256" key="6">
    <source>
        <dbReference type="ARBA" id="ARBA00022989"/>
    </source>
</evidence>
<feature type="transmembrane region" description="Helical" evidence="8">
    <location>
        <begin position="85"/>
        <end position="103"/>
    </location>
</feature>
<keyword evidence="10" id="KW-1185">Reference proteome</keyword>
<accession>A0A238KEP6</accession>
<dbReference type="Proteomes" id="UP000220836">
    <property type="component" value="Unassembled WGS sequence"/>
</dbReference>
<feature type="transmembrane region" description="Helical" evidence="8">
    <location>
        <begin position="109"/>
        <end position="127"/>
    </location>
</feature>
<name>A0A238KEP6_9RHOB</name>